<keyword evidence="2" id="KW-0812">Transmembrane</keyword>
<dbReference type="WBParaSite" id="SBAD_0001224501-mRNA-1">
    <property type="protein sequence ID" value="SBAD_0001224501-mRNA-1"/>
    <property type="gene ID" value="SBAD_0001224501"/>
</dbReference>
<organism evidence="5">
    <name type="scientific">Soboliphyme baturini</name>
    <dbReference type="NCBI Taxonomy" id="241478"/>
    <lineage>
        <taxon>Eukaryota</taxon>
        <taxon>Metazoa</taxon>
        <taxon>Ecdysozoa</taxon>
        <taxon>Nematoda</taxon>
        <taxon>Enoplea</taxon>
        <taxon>Dorylaimia</taxon>
        <taxon>Dioctophymatida</taxon>
        <taxon>Dioctophymatoidea</taxon>
        <taxon>Soboliphymatidae</taxon>
        <taxon>Soboliphyme</taxon>
    </lineage>
</organism>
<accession>A0A183J7K1</accession>
<protein>
    <submittedName>
        <fullName evidence="5">Transmembrane protein</fullName>
    </submittedName>
</protein>
<feature type="transmembrane region" description="Helical" evidence="2">
    <location>
        <begin position="33"/>
        <end position="55"/>
    </location>
</feature>
<proteinExistence type="predicted"/>
<evidence type="ECO:0000256" key="2">
    <source>
        <dbReference type="SAM" id="Phobius"/>
    </source>
</evidence>
<keyword evidence="2" id="KW-1133">Transmembrane helix</keyword>
<evidence type="ECO:0000313" key="4">
    <source>
        <dbReference type="Proteomes" id="UP000270296"/>
    </source>
</evidence>
<evidence type="ECO:0000256" key="1">
    <source>
        <dbReference type="SAM" id="MobiDB-lite"/>
    </source>
</evidence>
<feature type="compositionally biased region" description="Polar residues" evidence="1">
    <location>
        <begin position="1"/>
        <end position="13"/>
    </location>
</feature>
<gene>
    <name evidence="3" type="ORF">SBAD_LOCUS11849</name>
</gene>
<feature type="region of interest" description="Disordered" evidence="1">
    <location>
        <begin position="1"/>
        <end position="25"/>
    </location>
</feature>
<reference evidence="3 4" key="2">
    <citation type="submission" date="2018-11" db="EMBL/GenBank/DDBJ databases">
        <authorList>
            <consortium name="Pathogen Informatics"/>
        </authorList>
    </citation>
    <scope>NUCLEOTIDE SEQUENCE [LARGE SCALE GENOMIC DNA]</scope>
</reference>
<reference evidence="5" key="1">
    <citation type="submission" date="2016-06" db="UniProtKB">
        <authorList>
            <consortium name="WormBaseParasite"/>
        </authorList>
    </citation>
    <scope>IDENTIFICATION</scope>
</reference>
<name>A0A183J7K1_9BILA</name>
<keyword evidence="4" id="KW-1185">Reference proteome</keyword>
<dbReference type="AlphaFoldDB" id="A0A183J7K1"/>
<keyword evidence="2" id="KW-0472">Membrane</keyword>
<sequence>MASNERCVSQSLKTPKKQTAESSVKGAPFPEQFLVRVVDSSIVIVIIVVVHCCTVRC</sequence>
<evidence type="ECO:0000313" key="3">
    <source>
        <dbReference type="EMBL" id="VDP43453.1"/>
    </source>
</evidence>
<dbReference type="EMBL" id="UZAM01016488">
    <property type="protein sequence ID" value="VDP43453.1"/>
    <property type="molecule type" value="Genomic_DNA"/>
</dbReference>
<evidence type="ECO:0000313" key="5">
    <source>
        <dbReference type="WBParaSite" id="SBAD_0001224501-mRNA-1"/>
    </source>
</evidence>
<dbReference type="Proteomes" id="UP000270296">
    <property type="component" value="Unassembled WGS sequence"/>
</dbReference>